<sequence>MSFRLPEASTSSSSPPLWGLEPSSPPSSPTPTTSFHSLDPFSGSAKSLSISRPRQTRWARSATTPAAPRTAHSLDVPNVDHHDREALLEQFFDEASEEEDASMVEMGSSYDAPSTFARPFVRTDSANTDPLSAAGRVDSMQRAPQRTRLTGTSPKKLTRHGSHLAPWEQADDPPPSRPGDVPWDAVVTRVFDEGREHPTLLFGGHGLTHISNVIGDLRHYVTIEHTRSRLELYLWDNLLTKLPSALFQLTNLGVLSLRKNQLTHLPAAIGELRHLRELNIGGNALTYLPAEIQQLQLDTFTYVPNPFVCVPPGSLLETRHVHGDRPAPPPPGPRWTRAHTLATVVPAAPTTRVIARVLGPCERRSKPSLANLCMQRLLSDDPLVIEQYETGCLRALEHTVDARFVARIEAARRSATASWGTRVDARDPQVAWYAGADNVDAMLEADDAGQNVWFNRCPAHDRESRTDWPSRSGPLFVDAAEERIEWVSHVAGVRVAKQGIEMAGTSVRGMPAEHAGCLPILWRGCSVGCLTFLDDSL</sequence>
<evidence type="ECO:0000256" key="1">
    <source>
        <dbReference type="ARBA" id="ARBA00022614"/>
    </source>
</evidence>
<feature type="compositionally biased region" description="Polar residues" evidence="3">
    <location>
        <begin position="44"/>
        <end position="53"/>
    </location>
</feature>
<dbReference type="InterPro" id="IPR050216">
    <property type="entry name" value="LRR_domain-containing"/>
</dbReference>
<feature type="compositionally biased region" description="Low complexity" evidence="3">
    <location>
        <begin position="11"/>
        <end position="22"/>
    </location>
</feature>
<dbReference type="InterPro" id="IPR032675">
    <property type="entry name" value="LRR_dom_sf"/>
</dbReference>
<name>A0A3G2SC66_MALR7</name>
<reference evidence="4 5" key="1">
    <citation type="submission" date="2018-10" db="EMBL/GenBank/DDBJ databases">
        <title>Complete genome sequence of Malassezia restricta CBS 7877.</title>
        <authorList>
            <person name="Morand S.C."/>
            <person name="Bertignac M."/>
            <person name="Iltis A."/>
            <person name="Kolder I."/>
            <person name="Pirovano W."/>
            <person name="Jourdain R."/>
            <person name="Clavaud C."/>
        </authorList>
    </citation>
    <scope>NUCLEOTIDE SEQUENCE [LARGE SCALE GENOMIC DNA]</scope>
    <source>
        <strain evidence="4 5">CBS 7877</strain>
    </source>
</reference>
<keyword evidence="4" id="KW-0378">Hydrolase</keyword>
<dbReference type="EMBL" id="CP033152">
    <property type="protein sequence ID" value="AYO43997.1"/>
    <property type="molecule type" value="Genomic_DNA"/>
</dbReference>
<dbReference type="AlphaFoldDB" id="A0A3G2SC66"/>
<evidence type="ECO:0000256" key="3">
    <source>
        <dbReference type="SAM" id="MobiDB-lite"/>
    </source>
</evidence>
<dbReference type="InterPro" id="IPR003591">
    <property type="entry name" value="Leu-rich_rpt_typical-subtyp"/>
</dbReference>
<keyword evidence="5" id="KW-1185">Reference proteome</keyword>
<gene>
    <name evidence="4" type="primary">CCR4_2</name>
    <name evidence="4" type="ORF">DNF11_3047</name>
</gene>
<dbReference type="Proteomes" id="UP000269793">
    <property type="component" value="Chromosome V"/>
</dbReference>
<proteinExistence type="predicted"/>
<keyword evidence="1" id="KW-0433">Leucine-rich repeat</keyword>
<dbReference type="OrthoDB" id="660555at2759"/>
<evidence type="ECO:0000256" key="2">
    <source>
        <dbReference type="ARBA" id="ARBA00022737"/>
    </source>
</evidence>
<dbReference type="EC" id="3.1.13.4" evidence="4"/>
<dbReference type="Gene3D" id="3.80.10.10">
    <property type="entry name" value="Ribonuclease Inhibitor"/>
    <property type="match status" value="1"/>
</dbReference>
<feature type="region of interest" description="Disordered" evidence="3">
    <location>
        <begin position="123"/>
        <end position="181"/>
    </location>
</feature>
<feature type="region of interest" description="Disordered" evidence="3">
    <location>
        <begin position="1"/>
        <end position="79"/>
    </location>
</feature>
<keyword evidence="2" id="KW-0677">Repeat</keyword>
<feature type="compositionally biased region" description="Polar residues" evidence="3">
    <location>
        <begin position="142"/>
        <end position="155"/>
    </location>
</feature>
<dbReference type="GO" id="GO:0004535">
    <property type="term" value="F:poly(A)-specific ribonuclease activity"/>
    <property type="evidence" value="ECO:0007669"/>
    <property type="project" value="UniProtKB-EC"/>
</dbReference>
<evidence type="ECO:0000313" key="4">
    <source>
        <dbReference type="EMBL" id="AYO43997.1"/>
    </source>
</evidence>
<dbReference type="VEuPathDB" id="FungiDB:DNF11_3047"/>
<dbReference type="GO" id="GO:0005737">
    <property type="term" value="C:cytoplasm"/>
    <property type="evidence" value="ECO:0007669"/>
    <property type="project" value="TreeGrafter"/>
</dbReference>
<dbReference type="PANTHER" id="PTHR48051:SF35">
    <property type="entry name" value="LEUCINE-RICH REPEAT-CONTAINING PROTEIN 27"/>
    <property type="match status" value="1"/>
</dbReference>
<evidence type="ECO:0000313" key="5">
    <source>
        <dbReference type="Proteomes" id="UP000269793"/>
    </source>
</evidence>
<feature type="compositionally biased region" description="Low complexity" evidence="3">
    <location>
        <begin position="56"/>
        <end position="71"/>
    </location>
</feature>
<organism evidence="4 5">
    <name type="scientific">Malassezia restricta (strain ATCC 96810 / NBRC 103918 / CBS 7877)</name>
    <name type="common">Seborrheic dermatitis infection agent</name>
    <dbReference type="NCBI Taxonomy" id="425264"/>
    <lineage>
        <taxon>Eukaryota</taxon>
        <taxon>Fungi</taxon>
        <taxon>Dikarya</taxon>
        <taxon>Basidiomycota</taxon>
        <taxon>Ustilaginomycotina</taxon>
        <taxon>Malasseziomycetes</taxon>
        <taxon>Malasseziales</taxon>
        <taxon>Malasseziaceae</taxon>
        <taxon>Malassezia</taxon>
    </lineage>
</organism>
<dbReference type="SMART" id="SM00369">
    <property type="entry name" value="LRR_TYP"/>
    <property type="match status" value="2"/>
</dbReference>
<protein>
    <submittedName>
        <fullName evidence="4">Glucose-repressible alcohol dehydrogenase transcriptional effector</fullName>
        <ecNumber evidence="4">3.1.13.4</ecNumber>
    </submittedName>
</protein>
<accession>A0A3G2SC66</accession>
<dbReference type="InterPro" id="IPR001611">
    <property type="entry name" value="Leu-rich_rpt"/>
</dbReference>
<dbReference type="PANTHER" id="PTHR48051">
    <property type="match status" value="1"/>
</dbReference>
<dbReference type="SUPFAM" id="SSF52075">
    <property type="entry name" value="Outer arm dynein light chain 1"/>
    <property type="match status" value="1"/>
</dbReference>
<dbReference type="STRING" id="425264.A0A3G2SC66"/>
<dbReference type="Pfam" id="PF13855">
    <property type="entry name" value="LRR_8"/>
    <property type="match status" value="1"/>
</dbReference>